<feature type="binding site" evidence="7">
    <location>
        <position position="237"/>
    </location>
    <ligand>
        <name>Mg(2+)</name>
        <dbReference type="ChEBI" id="CHEBI:18420"/>
    </ligand>
</feature>
<evidence type="ECO:0000256" key="7">
    <source>
        <dbReference type="PIRSR" id="PIRSR006809-2"/>
    </source>
</evidence>
<dbReference type="Pfam" id="PF13167">
    <property type="entry name" value="GTP-bdg_N"/>
    <property type="match status" value="1"/>
</dbReference>
<feature type="binding site" evidence="6">
    <location>
        <begin position="258"/>
        <end position="261"/>
    </location>
    <ligand>
        <name>GTP</name>
        <dbReference type="ChEBI" id="CHEBI:37565"/>
    </ligand>
</feature>
<dbReference type="InterPro" id="IPR032305">
    <property type="entry name" value="GTP-bd_M"/>
</dbReference>
<dbReference type="GO" id="GO:0005525">
    <property type="term" value="F:GTP binding"/>
    <property type="evidence" value="ECO:0007669"/>
    <property type="project" value="UniProtKB-UniRule"/>
</dbReference>
<dbReference type="CDD" id="cd01878">
    <property type="entry name" value="HflX"/>
    <property type="match status" value="1"/>
</dbReference>
<dbReference type="HAMAP" id="MF_00900">
    <property type="entry name" value="GTPase_HflX"/>
    <property type="match status" value="1"/>
</dbReference>
<comment type="function">
    <text evidence="5">GTPase that associates with the 50S ribosomal subunit and may have a role during protein synthesis or ribosome biogenesis.</text>
</comment>
<dbReference type="GO" id="GO:0043022">
    <property type="term" value="F:ribosome binding"/>
    <property type="evidence" value="ECO:0007669"/>
    <property type="project" value="TreeGrafter"/>
</dbReference>
<comment type="subcellular location">
    <subcellularLocation>
        <location evidence="5">Cytoplasm</location>
    </subcellularLocation>
    <text evidence="5">May associate with membranes.</text>
</comment>
<gene>
    <name evidence="5 9" type="primary">hflX</name>
    <name evidence="9" type="ORF">CO174_03230</name>
</gene>
<proteinExistence type="inferred from homology"/>
<dbReference type="EMBL" id="PFWU01000038">
    <property type="protein sequence ID" value="PJA45435.1"/>
    <property type="molecule type" value="Genomic_DNA"/>
</dbReference>
<organism evidence="9 10">
    <name type="scientific">Candidatus Uhrbacteria bacterium CG_4_9_14_3_um_filter_50_9</name>
    <dbReference type="NCBI Taxonomy" id="1975035"/>
    <lineage>
        <taxon>Bacteria</taxon>
        <taxon>Candidatus Uhriibacteriota</taxon>
    </lineage>
</organism>
<dbReference type="InterPro" id="IPR006073">
    <property type="entry name" value="GTP-bd"/>
</dbReference>
<keyword evidence="1 7" id="KW-0479">Metal-binding</keyword>
<dbReference type="AlphaFoldDB" id="A0A2M7XC33"/>
<dbReference type="Gene3D" id="6.10.250.2860">
    <property type="match status" value="1"/>
</dbReference>
<dbReference type="Gene3D" id="3.40.50.300">
    <property type="entry name" value="P-loop containing nucleotide triphosphate hydrolases"/>
    <property type="match status" value="1"/>
</dbReference>
<keyword evidence="3 7" id="KW-0460">Magnesium</keyword>
<dbReference type="Proteomes" id="UP000229385">
    <property type="component" value="Unassembled WGS sequence"/>
</dbReference>
<dbReference type="InterPro" id="IPR016496">
    <property type="entry name" value="GTPase_HflX"/>
</dbReference>
<keyword evidence="5" id="KW-0963">Cytoplasm</keyword>
<evidence type="ECO:0000313" key="9">
    <source>
        <dbReference type="EMBL" id="PJA45435.1"/>
    </source>
</evidence>
<dbReference type="PROSITE" id="PS51705">
    <property type="entry name" value="G_HFLX"/>
    <property type="match status" value="1"/>
</dbReference>
<dbReference type="PANTHER" id="PTHR10229">
    <property type="entry name" value="GTP-BINDING PROTEIN HFLX"/>
    <property type="match status" value="1"/>
</dbReference>
<dbReference type="GO" id="GO:0005737">
    <property type="term" value="C:cytoplasm"/>
    <property type="evidence" value="ECO:0007669"/>
    <property type="project" value="UniProtKB-SubCell"/>
</dbReference>
<evidence type="ECO:0000256" key="4">
    <source>
        <dbReference type="ARBA" id="ARBA00023134"/>
    </source>
</evidence>
<comment type="similarity">
    <text evidence="5">Belongs to the TRAFAC class OBG-HflX-like GTPase superfamily. HflX GTPase family.</text>
</comment>
<comment type="subunit">
    <text evidence="5">Monomer. Associates with the 50S ribosomal subunit.</text>
</comment>
<comment type="cofactor">
    <cofactor evidence="7">
        <name>Mg(2+)</name>
        <dbReference type="ChEBI" id="CHEBI:18420"/>
    </cofactor>
</comment>
<dbReference type="GO" id="GO:0003924">
    <property type="term" value="F:GTPase activity"/>
    <property type="evidence" value="ECO:0007669"/>
    <property type="project" value="UniProtKB-UniRule"/>
</dbReference>
<keyword evidence="2 5" id="KW-0547">Nucleotide-binding</keyword>
<name>A0A2M7XC33_9BACT</name>
<evidence type="ECO:0000256" key="1">
    <source>
        <dbReference type="ARBA" id="ARBA00022723"/>
    </source>
</evidence>
<evidence type="ECO:0000256" key="2">
    <source>
        <dbReference type="ARBA" id="ARBA00022741"/>
    </source>
</evidence>
<evidence type="ECO:0000256" key="5">
    <source>
        <dbReference type="HAMAP-Rule" id="MF_00900"/>
    </source>
</evidence>
<reference evidence="10" key="1">
    <citation type="submission" date="2017-09" db="EMBL/GenBank/DDBJ databases">
        <title>Depth-based differentiation of microbial function through sediment-hosted aquifers and enrichment of novel symbionts in the deep terrestrial subsurface.</title>
        <authorList>
            <person name="Probst A.J."/>
            <person name="Ladd B."/>
            <person name="Jarett J.K."/>
            <person name="Geller-Mcgrath D.E."/>
            <person name="Sieber C.M.K."/>
            <person name="Emerson J.B."/>
            <person name="Anantharaman K."/>
            <person name="Thomas B.C."/>
            <person name="Malmstrom R."/>
            <person name="Stieglmeier M."/>
            <person name="Klingl A."/>
            <person name="Woyke T."/>
            <person name="Ryan C.M."/>
            <person name="Banfield J.F."/>
        </authorList>
    </citation>
    <scope>NUCLEOTIDE SEQUENCE [LARGE SCALE GENOMIC DNA]</scope>
</reference>
<dbReference type="InterPro" id="IPR042108">
    <property type="entry name" value="GTPase_HflX_N_sf"/>
</dbReference>
<evidence type="ECO:0000259" key="8">
    <source>
        <dbReference type="PROSITE" id="PS51705"/>
    </source>
</evidence>
<feature type="binding site" evidence="6">
    <location>
        <begin position="235"/>
        <end position="239"/>
    </location>
    <ligand>
        <name>GTP</name>
        <dbReference type="ChEBI" id="CHEBI:37565"/>
    </ligand>
</feature>
<dbReference type="Gene3D" id="3.40.50.11060">
    <property type="entry name" value="GTPase HflX, N-terminal domain"/>
    <property type="match status" value="1"/>
</dbReference>
<evidence type="ECO:0000256" key="3">
    <source>
        <dbReference type="ARBA" id="ARBA00022842"/>
    </source>
</evidence>
<feature type="binding site" evidence="6">
    <location>
        <begin position="324"/>
        <end position="327"/>
    </location>
    <ligand>
        <name>GTP</name>
        <dbReference type="ChEBI" id="CHEBI:37565"/>
    </ligand>
</feature>
<feature type="binding site" evidence="6">
    <location>
        <begin position="210"/>
        <end position="217"/>
    </location>
    <ligand>
        <name>GTP</name>
        <dbReference type="ChEBI" id="CHEBI:37565"/>
    </ligand>
</feature>
<dbReference type="PIRSF" id="PIRSF006809">
    <property type="entry name" value="GTP-binding_hflX_prd"/>
    <property type="match status" value="1"/>
</dbReference>
<dbReference type="Pfam" id="PF01926">
    <property type="entry name" value="MMR_HSR1"/>
    <property type="match status" value="1"/>
</dbReference>
<sequence length="368" mass="41612">MAMRDQKKQKVILIDLIHPRMLKREALDRMEELEELVNTFGGLVIVKAWQKRFTPHPKTFIGTGKVKQLGEEAGELGASMVIINAQLKPRQLYEISEVLRPFKVTVWDRIDLILKIFAKHARTTEARLEIELASVRHMGPRIFGMGMELSRQGGGTGTRGLGETNTERMRRHLKEKERIIKDKLKKYEQGRELVRSGRRRKGLKTISLVGYTNAGKTTLLNALTGREEYAADELFATLDTRVGQLWLPGVEEKVLLTDTIGFIKQLPPELLNAFASTLSEAVEADLLLHVIDASDKNFFLHLSVVEDILERLGAADTPRLLICNKQDGITGRRRQEIDQELGEVSPVWISAAKKEGLEGLVEEIEKHL</sequence>
<dbReference type="Pfam" id="PF16360">
    <property type="entry name" value="GTP-bdg_M"/>
    <property type="match status" value="1"/>
</dbReference>
<comment type="caution">
    <text evidence="9">The sequence shown here is derived from an EMBL/GenBank/DDBJ whole genome shotgun (WGS) entry which is preliminary data.</text>
</comment>
<dbReference type="InterPro" id="IPR027417">
    <property type="entry name" value="P-loop_NTPase"/>
</dbReference>
<evidence type="ECO:0000313" key="10">
    <source>
        <dbReference type="Proteomes" id="UP000229385"/>
    </source>
</evidence>
<dbReference type="GO" id="GO:0046872">
    <property type="term" value="F:metal ion binding"/>
    <property type="evidence" value="ECO:0007669"/>
    <property type="project" value="UniProtKB-KW"/>
</dbReference>
<keyword evidence="4 5" id="KW-0342">GTP-binding</keyword>
<accession>A0A2M7XC33</accession>
<protein>
    <recommendedName>
        <fullName evidence="5">GTPase HflX</fullName>
    </recommendedName>
    <alternativeName>
        <fullName evidence="5">GTP-binding protein HflX</fullName>
    </alternativeName>
</protein>
<dbReference type="NCBIfam" id="TIGR03156">
    <property type="entry name" value="GTP_HflX"/>
    <property type="match status" value="1"/>
</dbReference>
<feature type="binding site" evidence="7">
    <location>
        <position position="217"/>
    </location>
    <ligand>
        <name>Mg(2+)</name>
        <dbReference type="ChEBI" id="CHEBI:18420"/>
    </ligand>
</feature>
<evidence type="ECO:0000256" key="6">
    <source>
        <dbReference type="PIRSR" id="PIRSR006809-1"/>
    </source>
</evidence>
<dbReference type="SUPFAM" id="SSF52540">
    <property type="entry name" value="P-loop containing nucleoside triphosphate hydrolases"/>
    <property type="match status" value="1"/>
</dbReference>
<dbReference type="InterPro" id="IPR025121">
    <property type="entry name" value="GTPase_HflX_N"/>
</dbReference>
<dbReference type="InterPro" id="IPR030394">
    <property type="entry name" value="G_HFLX_dom"/>
</dbReference>
<dbReference type="PRINTS" id="PR00326">
    <property type="entry name" value="GTP1OBG"/>
</dbReference>
<dbReference type="PANTHER" id="PTHR10229:SF0">
    <property type="entry name" value="GTP-BINDING PROTEIN 6-RELATED"/>
    <property type="match status" value="1"/>
</dbReference>
<feature type="domain" description="Hflx-type G" evidence="8">
    <location>
        <begin position="204"/>
        <end position="368"/>
    </location>
</feature>